<dbReference type="GO" id="GO:0008422">
    <property type="term" value="F:beta-glucosidase activity"/>
    <property type="evidence" value="ECO:0007669"/>
    <property type="project" value="TreeGrafter"/>
</dbReference>
<dbReference type="Pfam" id="PF04685">
    <property type="entry name" value="DUF608"/>
    <property type="match status" value="1"/>
</dbReference>
<sequence length="1059" mass="115181">MREQPCCPDGGCDTRHVNRRRFFTLSAATASAAILAATARDALAAGIQPSQASADKRLSVPLADLLARGEPTSYTGSDLRLIGMPVGGGCCGQVYLGGDGRLWYWDVDNGPPAPGADFEGTVYANPRTPFFPFGNGFVIKANGDVRAVDSTGFTGVTFTGQYPVGRVDYHDDSCPVAVRLDAYSPFIPGETDDSTLPCTVLEYTVTNTTKRAVAVELTGWLENPVSLRSRFGQPVSLSSAAIGGAGQVGVQFTAAQLPAPQPRPDIVFEDWEQPGYPQWTVEGDAFGAGPLTEARLPDYMRRFGPLHVQGTQFVTSHNFIAANGDVGKADTYLGKLTSREFTVERRYLMAWVGGGNHPGVTCLNVVVDGAVVGSLTGDDIEPMRLKFVDLVRYQGKTAHIEIVDGATGGWGHVNVDTISFADLPKDRPALDQLTDGGTFALTSFEPKARSRPSLAQWDTPSAIATSGPGPGSVDAGLGTIAGAVTVPMSLKPQESRTVRFALSWYFPIPDRDALSFLSDVENLRRHYATRFGSAADVAKYLAGRIDALSAATKLWVKTWYADSTLPYWFLERTLATASTLATSTCMRFGNGRFYAWEGVGCCAGTCEHVWNYAESIGRLFPALERDERERVDLGIGFDPRTGQIGNRAEADMVWAADGQCGTILRIYREHQMCPDDSFLRRVWPRVKLALNWVMSQDSQSTGTLTGPQPNTLDAVWHGEVAWMTGMYNAALLAGVAMASELGDLAFARRCRQLADAGFAAMDRDLWTGEYFIQIVDPRHPEDPNSNRGCHIDQLFGQSLAWQLDLPRVFDRQKSQIALRSIYRYNFVPDPDAYRRANTAIPWGRWFAMAGEPAVIMTTFPHGGAAQANGSPPAVQAKYFNESWTGQEYQYAANLVYEGLLDEGMNVTRAVHDRYAGSKRNPYNEIECSDHYTRAMAGYGVFLAACGFSCHSPRGRLAFAPKVTPEDFAAAFTAAGGWGRYRQQRTDGRQTSTVEVRYGRVRVTTIAVEANLNGRPQAQVQLDGQPLTADVVTAGSQIEVTLRTPVTLAAGQTLVVTLGR</sequence>
<dbReference type="InterPro" id="IPR006311">
    <property type="entry name" value="TAT_signal"/>
</dbReference>
<feature type="domain" description="Glycosyl-hydrolase family 116 catalytic region" evidence="1">
    <location>
        <begin position="654"/>
        <end position="935"/>
    </location>
</feature>
<dbReference type="Proteomes" id="UP000295680">
    <property type="component" value="Unassembled WGS sequence"/>
</dbReference>
<dbReference type="InterPro" id="IPR024462">
    <property type="entry name" value="GH116_N"/>
</dbReference>
<keyword evidence="4" id="KW-1185">Reference proteome</keyword>
<dbReference type="AlphaFoldDB" id="A0A4R2IX49"/>
<name>A0A4R2IX49_9PSEU</name>
<dbReference type="GO" id="GO:0005975">
    <property type="term" value="P:carbohydrate metabolic process"/>
    <property type="evidence" value="ECO:0007669"/>
    <property type="project" value="InterPro"/>
</dbReference>
<organism evidence="3 4">
    <name type="scientific">Actinocrispum wychmicini</name>
    <dbReference type="NCBI Taxonomy" id="1213861"/>
    <lineage>
        <taxon>Bacteria</taxon>
        <taxon>Bacillati</taxon>
        <taxon>Actinomycetota</taxon>
        <taxon>Actinomycetes</taxon>
        <taxon>Pseudonocardiales</taxon>
        <taxon>Pseudonocardiaceae</taxon>
        <taxon>Actinocrispum</taxon>
    </lineage>
</organism>
<reference evidence="3 4" key="1">
    <citation type="submission" date="2019-03" db="EMBL/GenBank/DDBJ databases">
        <title>Genomic Encyclopedia of Type Strains, Phase IV (KMG-IV): sequencing the most valuable type-strain genomes for metagenomic binning, comparative biology and taxonomic classification.</title>
        <authorList>
            <person name="Goeker M."/>
        </authorList>
    </citation>
    <scope>NUCLEOTIDE SEQUENCE [LARGE SCALE GENOMIC DNA]</scope>
    <source>
        <strain evidence="3 4">DSM 45934</strain>
    </source>
</reference>
<evidence type="ECO:0000259" key="2">
    <source>
        <dbReference type="Pfam" id="PF12215"/>
    </source>
</evidence>
<proteinExistence type="predicted"/>
<accession>A0A4R2IX49</accession>
<dbReference type="Gene3D" id="1.50.10.10">
    <property type="match status" value="1"/>
</dbReference>
<dbReference type="SUPFAM" id="SSF48208">
    <property type="entry name" value="Six-hairpin glycosidases"/>
    <property type="match status" value="1"/>
</dbReference>
<comment type="caution">
    <text evidence="3">The sequence shown here is derived from an EMBL/GenBank/DDBJ whole genome shotgun (WGS) entry which is preliminary data.</text>
</comment>
<feature type="domain" description="Glycosyl-hydrolase family 116 N-terminal" evidence="2">
    <location>
        <begin position="479"/>
        <end position="542"/>
    </location>
</feature>
<dbReference type="EMBL" id="SLWS01000015">
    <property type="protein sequence ID" value="TCO48828.1"/>
    <property type="molecule type" value="Genomic_DNA"/>
</dbReference>
<dbReference type="Pfam" id="PF12215">
    <property type="entry name" value="Glyco_hydr_116N"/>
    <property type="match status" value="2"/>
</dbReference>
<gene>
    <name evidence="3" type="ORF">EV192_11549</name>
</gene>
<dbReference type="InterPro" id="IPR006775">
    <property type="entry name" value="GH116_catalytic"/>
</dbReference>
<dbReference type="PANTHER" id="PTHR12654">
    <property type="entry name" value="BILE ACID BETA-GLUCOSIDASE-RELATED"/>
    <property type="match status" value="1"/>
</dbReference>
<protein>
    <submittedName>
        <fullName evidence="3">Beta-glucocerebrosidase 2-like protein</fullName>
    </submittedName>
</protein>
<dbReference type="InterPro" id="IPR012341">
    <property type="entry name" value="6hp_glycosidase-like_sf"/>
</dbReference>
<dbReference type="PANTHER" id="PTHR12654:SF4">
    <property type="entry name" value="PB1 DOMAIN-CONTAINING PROTEIN"/>
    <property type="match status" value="1"/>
</dbReference>
<evidence type="ECO:0000313" key="3">
    <source>
        <dbReference type="EMBL" id="TCO48828.1"/>
    </source>
</evidence>
<dbReference type="RefSeq" id="WP_132125188.1">
    <property type="nucleotide sequence ID" value="NZ_SLWS01000015.1"/>
</dbReference>
<dbReference type="InterPro" id="IPR052566">
    <property type="entry name" value="Non-lysos_glucosylceramidase"/>
</dbReference>
<dbReference type="OrthoDB" id="9807660at2"/>
<dbReference type="InterPro" id="IPR008928">
    <property type="entry name" value="6-hairpin_glycosidase_sf"/>
</dbReference>
<dbReference type="PROSITE" id="PS51318">
    <property type="entry name" value="TAT"/>
    <property type="match status" value="1"/>
</dbReference>
<feature type="domain" description="Glycosyl-hydrolase family 116 N-terminal" evidence="2">
    <location>
        <begin position="83"/>
        <end position="228"/>
    </location>
</feature>
<evidence type="ECO:0000259" key="1">
    <source>
        <dbReference type="Pfam" id="PF04685"/>
    </source>
</evidence>
<evidence type="ECO:0000313" key="4">
    <source>
        <dbReference type="Proteomes" id="UP000295680"/>
    </source>
</evidence>